<keyword evidence="2" id="KW-1185">Reference proteome</keyword>
<proteinExistence type="predicted"/>
<accession>A4BZE4</accession>
<dbReference type="STRING" id="313594.PI23P_07925"/>
<name>A4BZE4_9FLAO</name>
<dbReference type="HOGENOM" id="CLU_3347078_0_0_10"/>
<gene>
    <name evidence="1" type="ORF">PI23P_07925</name>
</gene>
<organism evidence="1 2">
    <name type="scientific">Polaribacter irgensii 23-P</name>
    <dbReference type="NCBI Taxonomy" id="313594"/>
    <lineage>
        <taxon>Bacteria</taxon>
        <taxon>Pseudomonadati</taxon>
        <taxon>Bacteroidota</taxon>
        <taxon>Flavobacteriia</taxon>
        <taxon>Flavobacteriales</taxon>
        <taxon>Flavobacteriaceae</taxon>
    </lineage>
</organism>
<dbReference type="EMBL" id="AAOG01000002">
    <property type="protein sequence ID" value="EAR12537.1"/>
    <property type="molecule type" value="Genomic_DNA"/>
</dbReference>
<dbReference type="Proteomes" id="UP000003053">
    <property type="component" value="Unassembled WGS sequence"/>
</dbReference>
<evidence type="ECO:0000313" key="1">
    <source>
        <dbReference type="EMBL" id="EAR12537.1"/>
    </source>
</evidence>
<evidence type="ECO:0000313" key="2">
    <source>
        <dbReference type="Proteomes" id="UP000003053"/>
    </source>
</evidence>
<dbReference type="AlphaFoldDB" id="A4BZE4"/>
<reference evidence="1 2" key="1">
    <citation type="submission" date="2006-02" db="EMBL/GenBank/DDBJ databases">
        <authorList>
            <person name="Murray A."/>
            <person name="Staley J."/>
            <person name="Ferriera S."/>
            <person name="Johnson J."/>
            <person name="Kravitz S."/>
            <person name="Halpern A."/>
            <person name="Remington K."/>
            <person name="Beeson K."/>
            <person name="Tran B."/>
            <person name="Rogers Y.-H."/>
            <person name="Friedman R."/>
            <person name="Venter J.C."/>
        </authorList>
    </citation>
    <scope>NUCLEOTIDE SEQUENCE [LARGE SCALE GENOMIC DNA]</scope>
    <source>
        <strain evidence="1 2">23-P</strain>
    </source>
</reference>
<protein>
    <submittedName>
        <fullName evidence="1">Uncharacterized protein</fullName>
    </submittedName>
</protein>
<sequence>MLQILPNEFDVDDMYLKYKGEDSKKEISIFGGYELHN</sequence>
<comment type="caution">
    <text evidence="1">The sequence shown here is derived from an EMBL/GenBank/DDBJ whole genome shotgun (WGS) entry which is preliminary data.</text>
</comment>